<evidence type="ECO:0000313" key="3">
    <source>
        <dbReference type="Proteomes" id="UP000324800"/>
    </source>
</evidence>
<reference evidence="2 3" key="1">
    <citation type="submission" date="2019-03" db="EMBL/GenBank/DDBJ databases">
        <title>Single cell metagenomics reveals metabolic interactions within the superorganism composed of flagellate Streblomastix strix and complex community of Bacteroidetes bacteria on its surface.</title>
        <authorList>
            <person name="Treitli S.C."/>
            <person name="Kolisko M."/>
            <person name="Husnik F."/>
            <person name="Keeling P."/>
            <person name="Hampl V."/>
        </authorList>
    </citation>
    <scope>NUCLEOTIDE SEQUENCE [LARGE SCALE GENOMIC DNA]</scope>
    <source>
        <strain evidence="2">ST1C</strain>
    </source>
</reference>
<sequence length="83" mass="9062">MLKKNEKLLEDKKKKDQQVQSKEAAAKQHAQAAAKQHAQAASRIYSAASTAAAQVNTSTVQTRLRTGVISLLQVNGQFKTKKN</sequence>
<organism evidence="2 3">
    <name type="scientific">Streblomastix strix</name>
    <dbReference type="NCBI Taxonomy" id="222440"/>
    <lineage>
        <taxon>Eukaryota</taxon>
        <taxon>Metamonada</taxon>
        <taxon>Preaxostyla</taxon>
        <taxon>Oxymonadida</taxon>
        <taxon>Streblomastigidae</taxon>
        <taxon>Streblomastix</taxon>
    </lineage>
</organism>
<accession>A0A5J4UGW1</accession>
<proteinExistence type="predicted"/>
<comment type="caution">
    <text evidence="2">The sequence shown here is derived from an EMBL/GenBank/DDBJ whole genome shotgun (WGS) entry which is preliminary data.</text>
</comment>
<evidence type="ECO:0000313" key="2">
    <source>
        <dbReference type="EMBL" id="KAA6369474.1"/>
    </source>
</evidence>
<protein>
    <submittedName>
        <fullName evidence="2">Uncharacterized protein</fullName>
    </submittedName>
</protein>
<name>A0A5J4UGW1_9EUKA</name>
<feature type="compositionally biased region" description="Low complexity" evidence="1">
    <location>
        <begin position="18"/>
        <end position="40"/>
    </location>
</feature>
<evidence type="ECO:0000256" key="1">
    <source>
        <dbReference type="SAM" id="MobiDB-lite"/>
    </source>
</evidence>
<dbReference type="AlphaFoldDB" id="A0A5J4UGW1"/>
<gene>
    <name evidence="2" type="ORF">EZS28_034999</name>
</gene>
<dbReference type="Proteomes" id="UP000324800">
    <property type="component" value="Unassembled WGS sequence"/>
</dbReference>
<feature type="region of interest" description="Disordered" evidence="1">
    <location>
        <begin position="1"/>
        <end position="40"/>
    </location>
</feature>
<feature type="compositionally biased region" description="Basic and acidic residues" evidence="1">
    <location>
        <begin position="1"/>
        <end position="17"/>
    </location>
</feature>
<dbReference type="EMBL" id="SNRW01016339">
    <property type="protein sequence ID" value="KAA6369474.1"/>
    <property type="molecule type" value="Genomic_DNA"/>
</dbReference>